<reference evidence="1 2" key="1">
    <citation type="submission" date="2019-10" db="EMBL/GenBank/DDBJ databases">
        <authorList>
            <person name="Karimi E."/>
        </authorList>
    </citation>
    <scope>NUCLEOTIDE SEQUENCE [LARGE SCALE GENOMIC DNA]</scope>
    <source>
        <strain evidence="1">Bacillus sp. 71</strain>
    </source>
</reference>
<evidence type="ECO:0000313" key="2">
    <source>
        <dbReference type="Proteomes" id="UP000437562"/>
    </source>
</evidence>
<evidence type="ECO:0000313" key="1">
    <source>
        <dbReference type="EMBL" id="VXC90473.1"/>
    </source>
</evidence>
<dbReference type="EMBL" id="CABWMC010000034">
    <property type="protein sequence ID" value="VXC90473.1"/>
    <property type="molecule type" value="Genomic_DNA"/>
</dbReference>
<organism evidence="1 2">
    <name type="scientific">Bacillus mycoides</name>
    <dbReference type="NCBI Taxonomy" id="1405"/>
    <lineage>
        <taxon>Bacteria</taxon>
        <taxon>Bacillati</taxon>
        <taxon>Bacillota</taxon>
        <taxon>Bacilli</taxon>
        <taxon>Bacillales</taxon>
        <taxon>Bacillaceae</taxon>
        <taxon>Bacillus</taxon>
        <taxon>Bacillus cereus group</taxon>
    </lineage>
</organism>
<name>A0A654CC63_BACMY</name>
<gene>
    <name evidence="1" type="ORF">BACI71_90318</name>
</gene>
<dbReference type="AlphaFoldDB" id="A0A654CC63"/>
<proteinExistence type="predicted"/>
<accession>A0A654CC63</accession>
<sequence>MPNVIQFMVSILNRPTMYYNPLYIQGGLLCLIFIKHSPS</sequence>
<dbReference type="Proteomes" id="UP000437562">
    <property type="component" value="Unassembled WGS sequence"/>
</dbReference>
<protein>
    <submittedName>
        <fullName evidence="1">Uncharacterized protein</fullName>
    </submittedName>
</protein>